<evidence type="ECO:0000256" key="3">
    <source>
        <dbReference type="ARBA" id="ARBA00022692"/>
    </source>
</evidence>
<evidence type="ECO:0000313" key="9">
    <source>
        <dbReference type="EMBL" id="KAF9966830.1"/>
    </source>
</evidence>
<evidence type="ECO:0000259" key="8">
    <source>
        <dbReference type="PROSITE" id="PS50011"/>
    </source>
</evidence>
<dbReference type="InterPro" id="IPR011009">
    <property type="entry name" value="Kinase-like_dom_sf"/>
</dbReference>
<feature type="transmembrane region" description="Helical" evidence="7">
    <location>
        <begin position="792"/>
        <end position="810"/>
    </location>
</feature>
<dbReference type="OrthoDB" id="10261027at2759"/>
<dbReference type="Proteomes" id="UP000738359">
    <property type="component" value="Unassembled WGS sequence"/>
</dbReference>
<dbReference type="GO" id="GO:0005524">
    <property type="term" value="F:ATP binding"/>
    <property type="evidence" value="ECO:0007669"/>
    <property type="project" value="InterPro"/>
</dbReference>
<evidence type="ECO:0000256" key="5">
    <source>
        <dbReference type="ARBA" id="ARBA00023136"/>
    </source>
</evidence>
<dbReference type="InterPro" id="IPR001245">
    <property type="entry name" value="Ser-Thr/Tyr_kinase_cat_dom"/>
</dbReference>
<gene>
    <name evidence="9" type="ORF">BGZ70_001108</name>
</gene>
<dbReference type="Pfam" id="PF06140">
    <property type="entry name" value="Ifi-6-16"/>
    <property type="match status" value="1"/>
</dbReference>
<dbReference type="AlphaFoldDB" id="A0A9P6JFA1"/>
<keyword evidence="10" id="KW-1185">Reference proteome</keyword>
<comment type="caution">
    <text evidence="9">The sequence shown here is derived from an EMBL/GenBank/DDBJ whole genome shotgun (WGS) entry which is preliminary data.</text>
</comment>
<dbReference type="InterPro" id="IPR000719">
    <property type="entry name" value="Prot_kinase_dom"/>
</dbReference>
<dbReference type="Pfam" id="PF07714">
    <property type="entry name" value="PK_Tyr_Ser-Thr"/>
    <property type="match status" value="1"/>
</dbReference>
<organism evidence="9 10">
    <name type="scientific">Mortierella alpina</name>
    <name type="common">Oleaginous fungus</name>
    <name type="synonym">Mortierella renispora</name>
    <dbReference type="NCBI Taxonomy" id="64518"/>
    <lineage>
        <taxon>Eukaryota</taxon>
        <taxon>Fungi</taxon>
        <taxon>Fungi incertae sedis</taxon>
        <taxon>Mucoromycota</taxon>
        <taxon>Mortierellomycotina</taxon>
        <taxon>Mortierellomycetes</taxon>
        <taxon>Mortierellales</taxon>
        <taxon>Mortierellaceae</taxon>
        <taxon>Mortierella</taxon>
    </lineage>
</organism>
<keyword evidence="3 7" id="KW-0812">Transmembrane</keyword>
<reference evidence="9" key="1">
    <citation type="journal article" date="2020" name="Fungal Divers.">
        <title>Resolving the Mortierellaceae phylogeny through synthesis of multi-gene phylogenetics and phylogenomics.</title>
        <authorList>
            <person name="Vandepol N."/>
            <person name="Liber J."/>
            <person name="Desiro A."/>
            <person name="Na H."/>
            <person name="Kennedy M."/>
            <person name="Barry K."/>
            <person name="Grigoriev I.V."/>
            <person name="Miller A.N."/>
            <person name="O'Donnell K."/>
            <person name="Stajich J.E."/>
            <person name="Bonito G."/>
        </authorList>
    </citation>
    <scope>NUCLEOTIDE SEQUENCE</scope>
    <source>
        <strain evidence="9">CK1249</strain>
    </source>
</reference>
<accession>A0A9P6JFA1</accession>
<dbReference type="EMBL" id="JAAAHY010000123">
    <property type="protein sequence ID" value="KAF9966830.1"/>
    <property type="molecule type" value="Genomic_DNA"/>
</dbReference>
<evidence type="ECO:0000256" key="1">
    <source>
        <dbReference type="ARBA" id="ARBA00004141"/>
    </source>
</evidence>
<feature type="domain" description="Protein kinase" evidence="8">
    <location>
        <begin position="126"/>
        <end position="422"/>
    </location>
</feature>
<dbReference type="Pfam" id="PF00069">
    <property type="entry name" value="Pkinase"/>
    <property type="match status" value="1"/>
</dbReference>
<name>A0A9P6JFA1_MORAP</name>
<feature type="transmembrane region" description="Helical" evidence="7">
    <location>
        <begin position="830"/>
        <end position="850"/>
    </location>
</feature>
<dbReference type="GO" id="GO:0004674">
    <property type="term" value="F:protein serine/threonine kinase activity"/>
    <property type="evidence" value="ECO:0007669"/>
    <property type="project" value="TreeGrafter"/>
</dbReference>
<keyword evidence="5 7" id="KW-0472">Membrane</keyword>
<dbReference type="InterPro" id="IPR038213">
    <property type="entry name" value="IFI6/IFI27-like_sf"/>
</dbReference>
<comment type="subcellular location">
    <subcellularLocation>
        <location evidence="1">Membrane</location>
        <topology evidence="1">Multi-pass membrane protein</topology>
    </subcellularLocation>
</comment>
<dbReference type="Gene3D" id="1.10.510.10">
    <property type="entry name" value="Transferase(Phosphotransferase) domain 1"/>
    <property type="match status" value="1"/>
</dbReference>
<protein>
    <recommendedName>
        <fullName evidence="8">Protein kinase domain-containing protein</fullName>
    </recommendedName>
</protein>
<dbReference type="InterPro" id="IPR051681">
    <property type="entry name" value="Ser/Thr_Kinases-Pseudokinases"/>
</dbReference>
<evidence type="ECO:0000313" key="10">
    <source>
        <dbReference type="Proteomes" id="UP000738359"/>
    </source>
</evidence>
<dbReference type="Gene3D" id="6.10.110.10">
    <property type="match status" value="1"/>
</dbReference>
<evidence type="ECO:0000256" key="2">
    <source>
        <dbReference type="ARBA" id="ARBA00007262"/>
    </source>
</evidence>
<dbReference type="InterPro" id="IPR009311">
    <property type="entry name" value="IFI6/IFI27-like"/>
</dbReference>
<evidence type="ECO:0000256" key="4">
    <source>
        <dbReference type="ARBA" id="ARBA00022989"/>
    </source>
</evidence>
<dbReference type="SUPFAM" id="SSF56112">
    <property type="entry name" value="Protein kinase-like (PK-like)"/>
    <property type="match status" value="1"/>
</dbReference>
<evidence type="ECO:0000256" key="7">
    <source>
        <dbReference type="SAM" id="Phobius"/>
    </source>
</evidence>
<feature type="compositionally biased region" description="Low complexity" evidence="6">
    <location>
        <begin position="26"/>
        <end position="44"/>
    </location>
</feature>
<comment type="similarity">
    <text evidence="2">Belongs to the IFI6/IFI27 family.</text>
</comment>
<evidence type="ECO:0000256" key="6">
    <source>
        <dbReference type="SAM" id="MobiDB-lite"/>
    </source>
</evidence>
<feature type="transmembrane region" description="Helical" evidence="7">
    <location>
        <begin position="762"/>
        <end position="785"/>
    </location>
</feature>
<feature type="region of interest" description="Disordered" evidence="6">
    <location>
        <begin position="1"/>
        <end position="50"/>
    </location>
</feature>
<dbReference type="GO" id="GO:0016020">
    <property type="term" value="C:membrane"/>
    <property type="evidence" value="ECO:0007669"/>
    <property type="project" value="UniProtKB-SubCell"/>
</dbReference>
<keyword evidence="4 7" id="KW-1133">Transmembrane helix</keyword>
<sequence>MGNPFSKCCRTDTTDEPLPPTRKVQATSSTGTTGTAHATPTESTSALVDASGQRIEAANATAKDSSVASGTRTPPNFFKRISTRISTLGSQEDHSIEQGLKTIPFSLTEEEKKIIIDNGIPAKDIKNLTIGVDAGGMGVIHMAEWKGQKVAIKEATYQVISKEVDIYSRMKGCEGVIPFYGVTFPEKLDKICIVTKYADKGSLTWHLKVEYQNLTWDDKLRLATQISSAIGRLHEEGIYHRDLHGGNILIDDKGNAMLTDFGASTVMEERVVRNVQEYAIVEAPTVEGRSKFISKKIASLDVQENNSKQSGEHAKRNDDRSDPLIGVMAYIAPERFRNPKFFDAKCDIYSLGVLLWELTTGHPAFSKVPQDVHLAVAIMNGKRELPVEGTPTEYKALYERCWQTEAALRPSLPEILELLAKVRASMTTEQLAVTRTRSNTQYDSAACVGAESSNVGQDVLGHHEPLEEAPVPENAYDALYSRAVFLGKDTTDPLRLNIDTFKEPRNHPAAVASIILHVASQVDFKPDEDSALVLDPKVFARFESKLLQLSVFELVESQLSTLELTGNSNQFACEVFKKYPSTADPVLIAEALQQLVPTFLTDASRQDILLSLVIVQKADDSDEISVDVASIAMVIVMKEPLKEGESSGPAEIAQQKATLTWKRLRVVADELVAHAEDWDEQVYPYDVADFLRKLTTATTSSPVTVEPSALFGRARDPCPGFMPEFPDLPDLPDVSGWFGRAIEAIKDAFKRLPDLFSCLGMVLLWAIGGALMGCAASAILMCVVACIGFTPLGIVAGSIAAFLMSLHYGLTPAGGLVATLQALGATGLTYYTQGLAGAIFGMGYGVYYGIDKGICHALVG</sequence>
<proteinExistence type="inferred from homology"/>
<dbReference type="PANTHER" id="PTHR44329">
    <property type="entry name" value="SERINE/THREONINE-PROTEIN KINASE TNNI3K-RELATED"/>
    <property type="match status" value="1"/>
</dbReference>
<dbReference type="PROSITE" id="PS50011">
    <property type="entry name" value="PROTEIN_KINASE_DOM"/>
    <property type="match status" value="1"/>
</dbReference>